<gene>
    <name evidence="3" type="ORF">Tci_451121</name>
</gene>
<feature type="region of interest" description="Disordered" evidence="2">
    <location>
        <begin position="1"/>
        <end position="30"/>
    </location>
</feature>
<protein>
    <submittedName>
        <fullName evidence="3">Uncharacterized protein</fullName>
    </submittedName>
</protein>
<feature type="coiled-coil region" evidence="1">
    <location>
        <begin position="285"/>
        <end position="315"/>
    </location>
</feature>
<reference evidence="3" key="1">
    <citation type="journal article" date="2019" name="Sci. Rep.">
        <title>Draft genome of Tanacetum cinerariifolium, the natural source of mosquito coil.</title>
        <authorList>
            <person name="Yamashiro T."/>
            <person name="Shiraishi A."/>
            <person name="Satake H."/>
            <person name="Nakayama K."/>
        </authorList>
    </citation>
    <scope>NUCLEOTIDE SEQUENCE</scope>
</reference>
<name>A0A699I151_TANCI</name>
<sequence length="324" mass="35799">MAESSSQKTSSLKITPKEEPITLDKPKSPNPLLPASQVDFTFDEITFTTNNEVALLYPSHPNQDYFKVVSDFISKCCLAGDIGITTFRYALRAQYLPHSEHPFTDHIKAMYNLDVPVDSKAPKPSSQTEEDKSPSHPSPPTSMVGEMHKEAQQAASGLTSLGATSKEGAHPQLVVVWSNLSVLVDKINSARDGLKTTHTDSVTNEESRANHILLKVKLGDLLDILKDTIFAFFTLDSQPYEPIIVSDESKEEEEVAKDKDTKATYHDVPKDTSVPPPPSLKLGQVQELMAQVYLLQSHKEELEQAKAKAKVTLMKAKPSYPDIN</sequence>
<feature type="compositionally biased region" description="Polar residues" evidence="2">
    <location>
        <begin position="1"/>
        <end position="13"/>
    </location>
</feature>
<accession>A0A699I151</accession>
<evidence type="ECO:0000313" key="3">
    <source>
        <dbReference type="EMBL" id="GEY79147.1"/>
    </source>
</evidence>
<dbReference type="AlphaFoldDB" id="A0A699I151"/>
<organism evidence="3">
    <name type="scientific">Tanacetum cinerariifolium</name>
    <name type="common">Dalmatian daisy</name>
    <name type="synonym">Chrysanthemum cinerariifolium</name>
    <dbReference type="NCBI Taxonomy" id="118510"/>
    <lineage>
        <taxon>Eukaryota</taxon>
        <taxon>Viridiplantae</taxon>
        <taxon>Streptophyta</taxon>
        <taxon>Embryophyta</taxon>
        <taxon>Tracheophyta</taxon>
        <taxon>Spermatophyta</taxon>
        <taxon>Magnoliopsida</taxon>
        <taxon>eudicotyledons</taxon>
        <taxon>Gunneridae</taxon>
        <taxon>Pentapetalae</taxon>
        <taxon>asterids</taxon>
        <taxon>campanulids</taxon>
        <taxon>Asterales</taxon>
        <taxon>Asteraceae</taxon>
        <taxon>Asteroideae</taxon>
        <taxon>Anthemideae</taxon>
        <taxon>Anthemidinae</taxon>
        <taxon>Tanacetum</taxon>
    </lineage>
</organism>
<feature type="compositionally biased region" description="Basic and acidic residues" evidence="2">
    <location>
        <begin position="15"/>
        <end position="27"/>
    </location>
</feature>
<feature type="region of interest" description="Disordered" evidence="2">
    <location>
        <begin position="116"/>
        <end position="156"/>
    </location>
</feature>
<evidence type="ECO:0000256" key="2">
    <source>
        <dbReference type="SAM" id="MobiDB-lite"/>
    </source>
</evidence>
<feature type="region of interest" description="Disordered" evidence="2">
    <location>
        <begin position="247"/>
        <end position="281"/>
    </location>
</feature>
<keyword evidence="1" id="KW-0175">Coiled coil</keyword>
<proteinExistence type="predicted"/>
<evidence type="ECO:0000256" key="1">
    <source>
        <dbReference type="SAM" id="Coils"/>
    </source>
</evidence>
<dbReference type="EMBL" id="BKCJ010210071">
    <property type="protein sequence ID" value="GEY79147.1"/>
    <property type="molecule type" value="Genomic_DNA"/>
</dbReference>
<feature type="compositionally biased region" description="Basic and acidic residues" evidence="2">
    <location>
        <begin position="256"/>
        <end position="270"/>
    </location>
</feature>
<comment type="caution">
    <text evidence="3">The sequence shown here is derived from an EMBL/GenBank/DDBJ whole genome shotgun (WGS) entry which is preliminary data.</text>
</comment>